<evidence type="ECO:0000256" key="3">
    <source>
        <dbReference type="ARBA" id="ARBA00012438"/>
    </source>
</evidence>
<dbReference type="InterPro" id="IPR029016">
    <property type="entry name" value="GAF-like_dom_sf"/>
</dbReference>
<keyword evidence="5" id="KW-0808">Transferase</keyword>
<dbReference type="SUPFAM" id="SSF55874">
    <property type="entry name" value="ATPase domain of HSP90 chaperone/DNA topoisomerase II/histidine kinase"/>
    <property type="match status" value="1"/>
</dbReference>
<comment type="caution">
    <text evidence="10">The sequence shown here is derived from an EMBL/GenBank/DDBJ whole genome shotgun (WGS) entry which is preliminary data.</text>
</comment>
<name>A0A8J3F8D9_9ACTN</name>
<dbReference type="SUPFAM" id="SSF55781">
    <property type="entry name" value="GAF domain-like"/>
    <property type="match status" value="1"/>
</dbReference>
<dbReference type="InterPro" id="IPR004358">
    <property type="entry name" value="Sig_transdc_His_kin-like_C"/>
</dbReference>
<keyword evidence="8" id="KW-0812">Transmembrane</keyword>
<dbReference type="Proteomes" id="UP000649739">
    <property type="component" value="Unassembled WGS sequence"/>
</dbReference>
<evidence type="ECO:0000256" key="2">
    <source>
        <dbReference type="ARBA" id="ARBA00004236"/>
    </source>
</evidence>
<feature type="transmembrane region" description="Helical" evidence="8">
    <location>
        <begin position="170"/>
        <end position="192"/>
    </location>
</feature>
<organism evidence="10 11">
    <name type="scientific">Pilimelia anulata</name>
    <dbReference type="NCBI Taxonomy" id="53371"/>
    <lineage>
        <taxon>Bacteria</taxon>
        <taxon>Bacillati</taxon>
        <taxon>Actinomycetota</taxon>
        <taxon>Actinomycetes</taxon>
        <taxon>Micromonosporales</taxon>
        <taxon>Micromonosporaceae</taxon>
        <taxon>Pilimelia</taxon>
    </lineage>
</organism>
<keyword evidence="7" id="KW-0902">Two-component regulatory system</keyword>
<accession>A0A8J3F8D9</accession>
<reference evidence="10" key="2">
    <citation type="submission" date="2020-09" db="EMBL/GenBank/DDBJ databases">
        <authorList>
            <person name="Sun Q."/>
            <person name="Ohkuma M."/>
        </authorList>
    </citation>
    <scope>NUCLEOTIDE SEQUENCE</scope>
    <source>
        <strain evidence="10">JCM 3090</strain>
    </source>
</reference>
<feature type="transmembrane region" description="Helical" evidence="8">
    <location>
        <begin position="81"/>
        <end position="102"/>
    </location>
</feature>
<keyword evidence="8" id="KW-0472">Membrane</keyword>
<dbReference type="Pfam" id="PF00512">
    <property type="entry name" value="HisKA"/>
    <property type="match status" value="1"/>
</dbReference>
<evidence type="ECO:0000256" key="6">
    <source>
        <dbReference type="ARBA" id="ARBA00022777"/>
    </source>
</evidence>
<dbReference type="CDD" id="cd00082">
    <property type="entry name" value="HisKA"/>
    <property type="match status" value="1"/>
</dbReference>
<dbReference type="CDD" id="cd16922">
    <property type="entry name" value="HATPase_EvgS-ArcB-TorS-like"/>
    <property type="match status" value="1"/>
</dbReference>
<dbReference type="PROSITE" id="PS50109">
    <property type="entry name" value="HIS_KIN"/>
    <property type="match status" value="1"/>
</dbReference>
<dbReference type="AlphaFoldDB" id="A0A8J3F8D9"/>
<protein>
    <recommendedName>
        <fullName evidence="3">histidine kinase</fullName>
        <ecNumber evidence="3">2.7.13.3</ecNumber>
    </recommendedName>
</protein>
<keyword evidence="8" id="KW-1133">Transmembrane helix</keyword>
<dbReference type="EMBL" id="BMQB01000002">
    <property type="protein sequence ID" value="GGJ85913.1"/>
    <property type="molecule type" value="Genomic_DNA"/>
</dbReference>
<comment type="subcellular location">
    <subcellularLocation>
        <location evidence="2">Cell membrane</location>
    </subcellularLocation>
</comment>
<evidence type="ECO:0000313" key="10">
    <source>
        <dbReference type="EMBL" id="GGJ85913.1"/>
    </source>
</evidence>
<evidence type="ECO:0000313" key="11">
    <source>
        <dbReference type="Proteomes" id="UP000649739"/>
    </source>
</evidence>
<keyword evidence="6" id="KW-0418">Kinase</keyword>
<evidence type="ECO:0000256" key="7">
    <source>
        <dbReference type="ARBA" id="ARBA00023012"/>
    </source>
</evidence>
<evidence type="ECO:0000256" key="4">
    <source>
        <dbReference type="ARBA" id="ARBA00022553"/>
    </source>
</evidence>
<dbReference type="Gene3D" id="3.30.565.10">
    <property type="entry name" value="Histidine kinase-like ATPase, C-terminal domain"/>
    <property type="match status" value="1"/>
</dbReference>
<dbReference type="Gene3D" id="1.10.287.130">
    <property type="match status" value="1"/>
</dbReference>
<dbReference type="InterPro" id="IPR003661">
    <property type="entry name" value="HisK_dim/P_dom"/>
</dbReference>
<dbReference type="InterPro" id="IPR005467">
    <property type="entry name" value="His_kinase_dom"/>
</dbReference>
<proteinExistence type="predicted"/>
<feature type="transmembrane region" description="Helical" evidence="8">
    <location>
        <begin position="114"/>
        <end position="134"/>
    </location>
</feature>
<evidence type="ECO:0000256" key="1">
    <source>
        <dbReference type="ARBA" id="ARBA00000085"/>
    </source>
</evidence>
<evidence type="ECO:0000256" key="8">
    <source>
        <dbReference type="SAM" id="Phobius"/>
    </source>
</evidence>
<dbReference type="SUPFAM" id="SSF47384">
    <property type="entry name" value="Homodimeric domain of signal transducing histidine kinase"/>
    <property type="match status" value="1"/>
</dbReference>
<feature type="transmembrane region" description="Helical" evidence="8">
    <location>
        <begin position="140"/>
        <end position="158"/>
    </location>
</feature>
<dbReference type="SMART" id="SM00387">
    <property type="entry name" value="HATPase_c"/>
    <property type="match status" value="1"/>
</dbReference>
<dbReference type="GO" id="GO:0000155">
    <property type="term" value="F:phosphorelay sensor kinase activity"/>
    <property type="evidence" value="ECO:0007669"/>
    <property type="project" value="InterPro"/>
</dbReference>
<keyword evidence="11" id="KW-1185">Reference proteome</keyword>
<dbReference type="PANTHER" id="PTHR43047">
    <property type="entry name" value="TWO-COMPONENT HISTIDINE PROTEIN KINASE"/>
    <property type="match status" value="1"/>
</dbReference>
<keyword evidence="4" id="KW-0597">Phosphoprotein</keyword>
<dbReference type="GO" id="GO:0005886">
    <property type="term" value="C:plasma membrane"/>
    <property type="evidence" value="ECO:0007669"/>
    <property type="project" value="UniProtKB-SubCell"/>
</dbReference>
<dbReference type="SMART" id="SM00388">
    <property type="entry name" value="HisKA"/>
    <property type="match status" value="1"/>
</dbReference>
<feature type="transmembrane region" description="Helical" evidence="8">
    <location>
        <begin position="55"/>
        <end position="75"/>
    </location>
</feature>
<dbReference type="Pfam" id="PF02518">
    <property type="entry name" value="HATPase_c"/>
    <property type="match status" value="1"/>
</dbReference>
<dbReference type="InterPro" id="IPR036890">
    <property type="entry name" value="HATPase_C_sf"/>
</dbReference>
<feature type="transmembrane region" description="Helical" evidence="8">
    <location>
        <begin position="18"/>
        <end position="43"/>
    </location>
</feature>
<dbReference type="Gene3D" id="3.30.450.40">
    <property type="match status" value="1"/>
</dbReference>
<evidence type="ECO:0000259" key="9">
    <source>
        <dbReference type="PROSITE" id="PS50109"/>
    </source>
</evidence>
<evidence type="ECO:0000256" key="5">
    <source>
        <dbReference type="ARBA" id="ARBA00022679"/>
    </source>
</evidence>
<dbReference type="PRINTS" id="PR00344">
    <property type="entry name" value="BCTRLSENSOR"/>
</dbReference>
<feature type="transmembrane region" description="Helical" evidence="8">
    <location>
        <begin position="212"/>
        <end position="233"/>
    </location>
</feature>
<dbReference type="InterPro" id="IPR003594">
    <property type="entry name" value="HATPase_dom"/>
</dbReference>
<dbReference type="EC" id="2.7.13.3" evidence="3"/>
<feature type="domain" description="Histidine kinase" evidence="9">
    <location>
        <begin position="431"/>
        <end position="644"/>
    </location>
</feature>
<gene>
    <name evidence="10" type="ORF">GCM10010123_14420</name>
</gene>
<reference evidence="10" key="1">
    <citation type="journal article" date="2014" name="Int. J. Syst. Evol. Microbiol.">
        <title>Complete genome sequence of Corynebacterium casei LMG S-19264T (=DSM 44701T), isolated from a smear-ripened cheese.</title>
        <authorList>
            <consortium name="US DOE Joint Genome Institute (JGI-PGF)"/>
            <person name="Walter F."/>
            <person name="Albersmeier A."/>
            <person name="Kalinowski J."/>
            <person name="Ruckert C."/>
        </authorList>
    </citation>
    <scope>NUCLEOTIDE SEQUENCE</scope>
    <source>
        <strain evidence="10">JCM 3090</strain>
    </source>
</reference>
<comment type="catalytic activity">
    <reaction evidence="1">
        <text>ATP + protein L-histidine = ADP + protein N-phospho-L-histidine.</text>
        <dbReference type="EC" id="2.7.13.3"/>
    </reaction>
</comment>
<dbReference type="InterPro" id="IPR036097">
    <property type="entry name" value="HisK_dim/P_sf"/>
</dbReference>
<sequence length="657" mass="68657">MLLGAAAGRGAPPDDGEWAVGVAGVVAWGTAAVNVGMLAYAVATWLRHRDPLRGLLVLLYVTGVVIVAVEAYVRLTGSPAWHGVGAAAAVYLFHPVVTLLLAGSLHRVRRRLTVGVLAGAALLAVPVALIPKPVFPPLGLLYMLFFGAVQAAAARMFAREARRRHGGSAVRLRSAALAAWALVLVLLVALAGNLTDMTRSPSNDLVAIRPGGTLFVLADHLLLAASALGYLLAFAPPRWLREAWAARALRTVNRRLLDAPPTETPAEVWRRYADVVRDVTSADAVEVVLLDPSGGLTRPAAAPPDDPPAGPGRAALAALLAVGQPIDLGRAAGRAGPLAVHYAAARGSGLLTAVPISAPRLRGGALIVLHRRQSLFAAADLSWLAELAGQAAVLAERGAVVLRTQRLADELAASVRELTKASRAKSDFLAAVSHELRTPLHAIIGFSDLLRDDRMGNAVHAEWVEHIQRGGFHLLALINDLLDLAKVESGRVDLDRAPVRLDTAVGDLLAALRPMIDRGGLALRRTLPPVTASVDPLRFRQIVENLVANAIAFTDPGGTLTVTLGVAGRTVSVAVADTGVGIAAEDQHLVFEPFRQVRTADKRGGTGLGLALCRRLARAHGGDLTLQSAIGLGTTVTLTLPDALAEPATGPTPPADP</sequence>